<keyword evidence="5" id="KW-0804">Transcription</keyword>
<dbReference type="GO" id="GO:0045944">
    <property type="term" value="P:positive regulation of transcription by RNA polymerase II"/>
    <property type="evidence" value="ECO:0007669"/>
    <property type="project" value="InterPro"/>
</dbReference>
<comment type="caution">
    <text evidence="11">The sequence shown here is derived from an EMBL/GenBank/DDBJ whole genome shotgun (WGS) entry which is preliminary data.</text>
</comment>
<dbReference type="PROSITE" id="PS50071">
    <property type="entry name" value="HOMEOBOX_2"/>
    <property type="match status" value="1"/>
</dbReference>
<protein>
    <submittedName>
        <fullName evidence="11">Retinal homeobox protein Rx1</fullName>
    </submittedName>
</protein>
<dbReference type="Pfam" id="PF00046">
    <property type="entry name" value="Homeodomain"/>
    <property type="match status" value="1"/>
</dbReference>
<keyword evidence="4 7" id="KW-0371">Homeobox</keyword>
<evidence type="ECO:0000256" key="8">
    <source>
        <dbReference type="RuleBase" id="RU000682"/>
    </source>
</evidence>
<dbReference type="InterPro" id="IPR009057">
    <property type="entry name" value="Homeodomain-like_sf"/>
</dbReference>
<dbReference type="InterPro" id="IPR001356">
    <property type="entry name" value="HD"/>
</dbReference>
<dbReference type="SUPFAM" id="SSF46689">
    <property type="entry name" value="Homeodomain-like"/>
    <property type="match status" value="1"/>
</dbReference>
<dbReference type="GO" id="GO:0005634">
    <property type="term" value="C:nucleus"/>
    <property type="evidence" value="ECO:0007669"/>
    <property type="project" value="UniProtKB-SubCell"/>
</dbReference>
<dbReference type="CDD" id="cd00086">
    <property type="entry name" value="homeodomain"/>
    <property type="match status" value="1"/>
</dbReference>
<dbReference type="InterPro" id="IPR043562">
    <property type="entry name" value="RAX/RAX2"/>
</dbReference>
<feature type="DNA-binding region" description="Homeobox" evidence="7">
    <location>
        <begin position="102"/>
        <end position="161"/>
    </location>
</feature>
<evidence type="ECO:0000313" key="11">
    <source>
        <dbReference type="EMBL" id="KAJ8029599.1"/>
    </source>
</evidence>
<evidence type="ECO:0000256" key="2">
    <source>
        <dbReference type="ARBA" id="ARBA00023015"/>
    </source>
</evidence>
<dbReference type="InterPro" id="IPR017970">
    <property type="entry name" value="Homeobox_CS"/>
</dbReference>
<dbReference type="FunFam" id="1.10.10.60:FF:000071">
    <property type="entry name" value="Retinal homeobox gene 2"/>
    <property type="match status" value="1"/>
</dbReference>
<evidence type="ECO:0000256" key="6">
    <source>
        <dbReference type="ARBA" id="ARBA00023242"/>
    </source>
</evidence>
<dbReference type="GO" id="GO:0000981">
    <property type="term" value="F:DNA-binding transcription factor activity, RNA polymerase II-specific"/>
    <property type="evidence" value="ECO:0007669"/>
    <property type="project" value="InterPro"/>
</dbReference>
<feature type="compositionally biased region" description="Basic and acidic residues" evidence="9">
    <location>
        <begin position="279"/>
        <end position="290"/>
    </location>
</feature>
<evidence type="ECO:0000256" key="5">
    <source>
        <dbReference type="ARBA" id="ARBA00023163"/>
    </source>
</evidence>
<feature type="compositionally biased region" description="Acidic residues" evidence="9">
    <location>
        <begin position="86"/>
        <end position="96"/>
    </location>
</feature>
<reference evidence="11" key="1">
    <citation type="submission" date="2021-10" db="EMBL/GenBank/DDBJ databases">
        <title>Tropical sea cucumber genome reveals ecological adaptation and Cuvierian tubules defense mechanism.</title>
        <authorList>
            <person name="Chen T."/>
        </authorList>
    </citation>
    <scope>NUCLEOTIDE SEQUENCE</scope>
    <source>
        <strain evidence="11">Nanhai2018</strain>
        <tissue evidence="11">Muscle</tissue>
    </source>
</reference>
<accession>A0A9Q1BNB8</accession>
<feature type="compositionally biased region" description="Polar residues" evidence="9">
    <location>
        <begin position="63"/>
        <end position="75"/>
    </location>
</feature>
<keyword evidence="12" id="KW-1185">Reference proteome</keyword>
<dbReference type="SMART" id="SM00389">
    <property type="entry name" value="HOX"/>
    <property type="match status" value="1"/>
</dbReference>
<feature type="region of interest" description="Disordered" evidence="9">
    <location>
        <begin position="267"/>
        <end position="290"/>
    </location>
</feature>
<dbReference type="Proteomes" id="UP001152320">
    <property type="component" value="Chromosome 14"/>
</dbReference>
<keyword evidence="6 7" id="KW-0539">Nucleus</keyword>
<feature type="domain" description="Homeobox" evidence="10">
    <location>
        <begin position="100"/>
        <end position="160"/>
    </location>
</feature>
<dbReference type="AlphaFoldDB" id="A0A9Q1BNB8"/>
<evidence type="ECO:0000256" key="1">
    <source>
        <dbReference type="ARBA" id="ARBA00004123"/>
    </source>
</evidence>
<keyword evidence="3 7" id="KW-0238">DNA-binding</keyword>
<evidence type="ECO:0000256" key="3">
    <source>
        <dbReference type="ARBA" id="ARBA00023125"/>
    </source>
</evidence>
<name>A0A9Q1BNB8_HOLLE</name>
<organism evidence="11 12">
    <name type="scientific">Holothuria leucospilota</name>
    <name type="common">Black long sea cucumber</name>
    <name type="synonym">Mertensiothuria leucospilota</name>
    <dbReference type="NCBI Taxonomy" id="206669"/>
    <lineage>
        <taxon>Eukaryota</taxon>
        <taxon>Metazoa</taxon>
        <taxon>Echinodermata</taxon>
        <taxon>Eleutherozoa</taxon>
        <taxon>Echinozoa</taxon>
        <taxon>Holothuroidea</taxon>
        <taxon>Aspidochirotacea</taxon>
        <taxon>Aspidochirotida</taxon>
        <taxon>Holothuriidae</taxon>
        <taxon>Holothuria</taxon>
    </lineage>
</organism>
<dbReference type="EMBL" id="JAIZAY010000014">
    <property type="protein sequence ID" value="KAJ8029599.1"/>
    <property type="molecule type" value="Genomic_DNA"/>
</dbReference>
<evidence type="ECO:0000313" key="12">
    <source>
        <dbReference type="Proteomes" id="UP001152320"/>
    </source>
</evidence>
<dbReference type="PANTHER" id="PTHR46271">
    <property type="entry name" value="HOMEOBOX PROTEIN, PUTATIVE-RELATED"/>
    <property type="match status" value="1"/>
</dbReference>
<comment type="subcellular location">
    <subcellularLocation>
        <location evidence="1 7 8">Nucleus</location>
    </subcellularLocation>
</comment>
<feature type="region of interest" description="Disordered" evidence="9">
    <location>
        <begin position="1"/>
        <end position="102"/>
    </location>
</feature>
<proteinExistence type="predicted"/>
<dbReference type="OrthoDB" id="6159439at2759"/>
<gene>
    <name evidence="11" type="ORF">HOLleu_29035</name>
</gene>
<evidence type="ECO:0000256" key="4">
    <source>
        <dbReference type="ARBA" id="ARBA00023155"/>
    </source>
</evidence>
<evidence type="ECO:0000256" key="9">
    <source>
        <dbReference type="SAM" id="MobiDB-lite"/>
    </source>
</evidence>
<evidence type="ECO:0000256" key="7">
    <source>
        <dbReference type="PROSITE-ProRule" id="PRU00108"/>
    </source>
</evidence>
<keyword evidence="2" id="KW-0805">Transcription regulation</keyword>
<evidence type="ECO:0000259" key="10">
    <source>
        <dbReference type="PROSITE" id="PS50071"/>
    </source>
</evidence>
<dbReference type="Gene3D" id="1.10.10.60">
    <property type="entry name" value="Homeodomain-like"/>
    <property type="match status" value="1"/>
</dbReference>
<dbReference type="GO" id="GO:0000978">
    <property type="term" value="F:RNA polymerase II cis-regulatory region sequence-specific DNA binding"/>
    <property type="evidence" value="ECO:0007669"/>
    <property type="project" value="TreeGrafter"/>
</dbReference>
<sequence>MRNSYSIDAILGLKQPVAETTKEDQASVPGEKFETVPLSQKQHSPRLSESSSPGSDEDVSPRCSKTSKNQELTQSRQEKRKRSSEDDIDDDDEDDVDGKKKHRRNRTTFTTYQLHELERAFEKSHYPDVYSREELAMKVNLPEVRVQVWFQNRRAKWRRQEKMESASLKLPEHAFPAIRGNVPSQTSLAIDPWMASSMSHPSPLARYSATVTSAPTIPINTATLTDRLPFLNPSAISFLSPGHIPFFPSNMNVTSNYLEDTRMTSLRLSAPDPSGNGRKYNDTDQHEEHR</sequence>
<dbReference type="PANTHER" id="PTHR46271:SF4">
    <property type="entry name" value="HOMEOBOX PROTEIN, PUTATIVE-RELATED"/>
    <property type="match status" value="1"/>
</dbReference>
<dbReference type="PROSITE" id="PS00027">
    <property type="entry name" value="HOMEOBOX_1"/>
    <property type="match status" value="1"/>
</dbReference>
<feature type="compositionally biased region" description="Low complexity" evidence="9">
    <location>
        <begin position="45"/>
        <end position="54"/>
    </location>
</feature>